<evidence type="ECO:0000313" key="2">
    <source>
        <dbReference type="EMBL" id="EKD25151.1"/>
    </source>
</evidence>
<dbReference type="Pfam" id="PF01008">
    <property type="entry name" value="IF-2B"/>
    <property type="match status" value="1"/>
</dbReference>
<dbReference type="InterPro" id="IPR037171">
    <property type="entry name" value="NagB/RpiA_transferase-like"/>
</dbReference>
<reference evidence="2" key="1">
    <citation type="journal article" date="2012" name="Science">
        <title>Fermentation, hydrogen, and sulfur metabolism in multiple uncultivated bacterial phyla.</title>
        <authorList>
            <person name="Wrighton K.C."/>
            <person name="Thomas B.C."/>
            <person name="Sharon I."/>
            <person name="Miller C.S."/>
            <person name="Castelle C.J."/>
            <person name="VerBerkmoes N.C."/>
            <person name="Wilkins M.J."/>
            <person name="Hettich R.L."/>
            <person name="Lipton M.S."/>
            <person name="Williams K.H."/>
            <person name="Long P.E."/>
            <person name="Banfield J.F."/>
        </authorList>
    </citation>
    <scope>NUCLEOTIDE SEQUENCE [LARGE SCALE GENOMIC DNA]</scope>
</reference>
<dbReference type="InterPro" id="IPR000649">
    <property type="entry name" value="IF-2B-related"/>
</dbReference>
<sequence>MNLTAIKTVAEDIKSIKIQWATNIAKAGIDILAKEIKKQSFKSVKEFDSFLKLAVVLLRQARATEPMLFNGLKYCLASYKALLDKQPARPSGGADLKTITTKLFQACKSYLGDIEREEALRPLIWAKLIKKNMNIVTHCHSWSVVKLLVTAHKQGKNIHVYNTESRPLYQWRRTSQDLLKAGVPDTMITDDLAPFFVDNLYDSDIHIDMLIIGSDAIKMDGSVYNKVGSFSLALAAWHSKIPVYIVGSLTKVDTENTVKIEQRSGKELRPDAPKGLEIINYAFDKVPAKFITGIITEYGIIKPKDIKKVVKKNLPWMIK</sequence>
<dbReference type="GO" id="GO:0046523">
    <property type="term" value="F:S-methyl-5-thioribose-1-phosphate isomerase activity"/>
    <property type="evidence" value="ECO:0007669"/>
    <property type="project" value="TreeGrafter"/>
</dbReference>
<dbReference type="InterPro" id="IPR027363">
    <property type="entry name" value="M1Pi_N"/>
</dbReference>
<evidence type="ECO:0000256" key="1">
    <source>
        <dbReference type="RuleBase" id="RU003814"/>
    </source>
</evidence>
<dbReference type="Gene3D" id="3.40.50.10470">
    <property type="entry name" value="Translation initiation factor eif-2b, domain 2"/>
    <property type="match status" value="1"/>
</dbReference>
<dbReference type="PANTHER" id="PTHR43475:SF1">
    <property type="entry name" value="METHYLTHIORIBOSE-1-PHOSPHATE ISOMERASE"/>
    <property type="match status" value="1"/>
</dbReference>
<dbReference type="EMBL" id="AMFJ01036120">
    <property type="protein sequence ID" value="EKD25151.1"/>
    <property type="molecule type" value="Genomic_DNA"/>
</dbReference>
<organism evidence="2">
    <name type="scientific">uncultured bacterium</name>
    <name type="common">gcode 4</name>
    <dbReference type="NCBI Taxonomy" id="1234023"/>
    <lineage>
        <taxon>Bacteria</taxon>
        <taxon>environmental samples</taxon>
    </lineage>
</organism>
<dbReference type="InterPro" id="IPR042529">
    <property type="entry name" value="IF_2B-like_C"/>
</dbReference>
<protein>
    <submittedName>
        <fullName evidence="2">Uncharacterized protein</fullName>
    </submittedName>
</protein>
<dbReference type="AlphaFoldDB" id="K1XJ26"/>
<dbReference type="SUPFAM" id="SSF100950">
    <property type="entry name" value="NagB/RpiA/CoA transferase-like"/>
    <property type="match status" value="1"/>
</dbReference>
<dbReference type="GO" id="GO:0019509">
    <property type="term" value="P:L-methionine salvage from methylthioadenosine"/>
    <property type="evidence" value="ECO:0007669"/>
    <property type="project" value="TreeGrafter"/>
</dbReference>
<comment type="similarity">
    <text evidence="1">Belongs to the eIF-2B alpha/beta/delta subunits family.</text>
</comment>
<dbReference type="PANTHER" id="PTHR43475">
    <property type="entry name" value="METHYLTHIORIBOSE-1-PHOSPHATE ISOMERASE"/>
    <property type="match status" value="1"/>
</dbReference>
<proteinExistence type="inferred from homology"/>
<dbReference type="Gene3D" id="1.20.120.420">
    <property type="entry name" value="translation initiation factor eif-2b, domain 1"/>
    <property type="match status" value="1"/>
</dbReference>
<comment type="caution">
    <text evidence="2">The sequence shown here is derived from an EMBL/GenBank/DDBJ whole genome shotgun (WGS) entry which is preliminary data.</text>
</comment>
<name>K1XJ26_9BACT</name>
<gene>
    <name evidence="2" type="ORF">ACD_80C00113G0019</name>
</gene>
<accession>K1XJ26</accession>